<reference evidence="1 2" key="1">
    <citation type="submission" date="2024-01" db="EMBL/GenBank/DDBJ databases">
        <authorList>
            <person name="Waweru B."/>
        </authorList>
    </citation>
    <scope>NUCLEOTIDE SEQUENCE [LARGE SCALE GENOMIC DNA]</scope>
</reference>
<proteinExistence type="predicted"/>
<keyword evidence="2" id="KW-1185">Reference proteome</keyword>
<protein>
    <submittedName>
        <fullName evidence="1">Uncharacterized protein</fullName>
    </submittedName>
</protein>
<sequence>ALRVGFGALNEAGGRVFRGVLGGSCVGGYGSRLVWVYEVQKEVTGVKGYYGGYGGVRRVKWSLGGGDGGAITQGIR</sequence>
<organism evidence="1 2">
    <name type="scientific">Dovyalis caffra</name>
    <dbReference type="NCBI Taxonomy" id="77055"/>
    <lineage>
        <taxon>Eukaryota</taxon>
        <taxon>Viridiplantae</taxon>
        <taxon>Streptophyta</taxon>
        <taxon>Embryophyta</taxon>
        <taxon>Tracheophyta</taxon>
        <taxon>Spermatophyta</taxon>
        <taxon>Magnoliopsida</taxon>
        <taxon>eudicotyledons</taxon>
        <taxon>Gunneridae</taxon>
        <taxon>Pentapetalae</taxon>
        <taxon>rosids</taxon>
        <taxon>fabids</taxon>
        <taxon>Malpighiales</taxon>
        <taxon>Salicaceae</taxon>
        <taxon>Flacourtieae</taxon>
        <taxon>Dovyalis</taxon>
    </lineage>
</organism>
<accession>A0AAV1RQV1</accession>
<comment type="caution">
    <text evidence="1">The sequence shown here is derived from an EMBL/GenBank/DDBJ whole genome shotgun (WGS) entry which is preliminary data.</text>
</comment>
<dbReference type="AlphaFoldDB" id="A0AAV1RQV1"/>
<evidence type="ECO:0000313" key="1">
    <source>
        <dbReference type="EMBL" id="CAK7337857.1"/>
    </source>
</evidence>
<dbReference type="Proteomes" id="UP001314170">
    <property type="component" value="Unassembled WGS sequence"/>
</dbReference>
<dbReference type="EMBL" id="CAWUPB010001108">
    <property type="protein sequence ID" value="CAK7337857.1"/>
    <property type="molecule type" value="Genomic_DNA"/>
</dbReference>
<gene>
    <name evidence="1" type="ORF">DCAF_LOCUS12896</name>
</gene>
<evidence type="ECO:0000313" key="2">
    <source>
        <dbReference type="Proteomes" id="UP001314170"/>
    </source>
</evidence>
<name>A0AAV1RQV1_9ROSI</name>
<feature type="non-terminal residue" evidence="1">
    <location>
        <position position="1"/>
    </location>
</feature>